<evidence type="ECO:0000256" key="1">
    <source>
        <dbReference type="SAM" id="Phobius"/>
    </source>
</evidence>
<evidence type="ECO:0000313" key="2">
    <source>
        <dbReference type="EMBL" id="KAG8200189.1"/>
    </source>
</evidence>
<name>A0AAV6VU05_9ARAC</name>
<sequence length="103" mass="12238">MIKCALMQFELRCVRSCRDNLNRLLKAFITEDRSNLRKSGTEEEKTTKKQLLQNFKVMKMELAKEKDLRRKLPKKSLERRWSLGTISDCLFISMFVVALSFKF</sequence>
<reference evidence="2 3" key="1">
    <citation type="journal article" date="2022" name="Nat. Ecol. Evol.">
        <title>A masculinizing supergene underlies an exaggerated male reproductive morph in a spider.</title>
        <authorList>
            <person name="Hendrickx F."/>
            <person name="De Corte Z."/>
            <person name="Sonet G."/>
            <person name="Van Belleghem S.M."/>
            <person name="Kostlbacher S."/>
            <person name="Vangestel C."/>
        </authorList>
    </citation>
    <scope>NUCLEOTIDE SEQUENCE [LARGE SCALE GENOMIC DNA]</scope>
    <source>
        <strain evidence="2">W744_W776</strain>
    </source>
</reference>
<dbReference type="EMBL" id="JAFNEN010000018">
    <property type="protein sequence ID" value="KAG8200189.1"/>
    <property type="molecule type" value="Genomic_DNA"/>
</dbReference>
<keyword evidence="3" id="KW-1185">Reference proteome</keyword>
<organism evidence="2 3">
    <name type="scientific">Oedothorax gibbosus</name>
    <dbReference type="NCBI Taxonomy" id="931172"/>
    <lineage>
        <taxon>Eukaryota</taxon>
        <taxon>Metazoa</taxon>
        <taxon>Ecdysozoa</taxon>
        <taxon>Arthropoda</taxon>
        <taxon>Chelicerata</taxon>
        <taxon>Arachnida</taxon>
        <taxon>Araneae</taxon>
        <taxon>Araneomorphae</taxon>
        <taxon>Entelegynae</taxon>
        <taxon>Araneoidea</taxon>
        <taxon>Linyphiidae</taxon>
        <taxon>Erigoninae</taxon>
        <taxon>Oedothorax</taxon>
    </lineage>
</organism>
<feature type="transmembrane region" description="Helical" evidence="1">
    <location>
        <begin position="81"/>
        <end position="101"/>
    </location>
</feature>
<keyword evidence="1" id="KW-0812">Transmembrane</keyword>
<dbReference type="Proteomes" id="UP000827092">
    <property type="component" value="Unassembled WGS sequence"/>
</dbReference>
<comment type="caution">
    <text evidence="2">The sequence shown here is derived from an EMBL/GenBank/DDBJ whole genome shotgun (WGS) entry which is preliminary data.</text>
</comment>
<keyword evidence="1" id="KW-0472">Membrane</keyword>
<accession>A0AAV6VU05</accession>
<proteinExistence type="predicted"/>
<dbReference type="AlphaFoldDB" id="A0AAV6VU05"/>
<evidence type="ECO:0000313" key="3">
    <source>
        <dbReference type="Proteomes" id="UP000827092"/>
    </source>
</evidence>
<protein>
    <submittedName>
        <fullName evidence="2">Uncharacterized protein</fullName>
    </submittedName>
</protein>
<gene>
    <name evidence="2" type="ORF">JTE90_024972</name>
</gene>
<keyword evidence="1" id="KW-1133">Transmembrane helix</keyword>